<reference evidence="7" key="1">
    <citation type="journal article" date="2023" name="Insect Mol. Biol.">
        <title>Genome sequencing provides insights into the evolution of gene families encoding plant cell wall-degrading enzymes in longhorned beetles.</title>
        <authorList>
            <person name="Shin N.R."/>
            <person name="Okamura Y."/>
            <person name="Kirsch R."/>
            <person name="Pauchet Y."/>
        </authorList>
    </citation>
    <scope>NUCLEOTIDE SEQUENCE</scope>
    <source>
        <strain evidence="7">AMC_N1</strain>
    </source>
</reference>
<organism evidence="7 8">
    <name type="scientific">Aromia moschata</name>
    <dbReference type="NCBI Taxonomy" id="1265417"/>
    <lineage>
        <taxon>Eukaryota</taxon>
        <taxon>Metazoa</taxon>
        <taxon>Ecdysozoa</taxon>
        <taxon>Arthropoda</taxon>
        <taxon>Hexapoda</taxon>
        <taxon>Insecta</taxon>
        <taxon>Pterygota</taxon>
        <taxon>Neoptera</taxon>
        <taxon>Endopterygota</taxon>
        <taxon>Coleoptera</taxon>
        <taxon>Polyphaga</taxon>
        <taxon>Cucujiformia</taxon>
        <taxon>Chrysomeloidea</taxon>
        <taxon>Cerambycidae</taxon>
        <taxon>Cerambycinae</taxon>
        <taxon>Callichromatini</taxon>
        <taxon>Aromia</taxon>
    </lineage>
</organism>
<dbReference type="Proteomes" id="UP001162162">
    <property type="component" value="Unassembled WGS sequence"/>
</dbReference>
<dbReference type="FunFam" id="3.30.70.1730:FF:000012">
    <property type="entry name" value="Mitochondrial Ribosomal Protein, Large"/>
    <property type="match status" value="1"/>
</dbReference>
<comment type="subunit">
    <text evidence="6">Component of the mitochondrial ribosome large subunit (39S) which comprises a 16S rRNA and about 50 distinct proteins.</text>
</comment>
<protein>
    <recommendedName>
        <fullName evidence="4">Large ribosomal subunit protein uL10m</fullName>
    </recommendedName>
    <alternativeName>
        <fullName evidence="5">39S ribosomal protein L10, mitochondrial</fullName>
    </alternativeName>
</protein>
<keyword evidence="3" id="KW-0687">Ribonucleoprotein</keyword>
<evidence type="ECO:0000256" key="1">
    <source>
        <dbReference type="ARBA" id="ARBA00008889"/>
    </source>
</evidence>
<evidence type="ECO:0000256" key="5">
    <source>
        <dbReference type="ARBA" id="ARBA00035716"/>
    </source>
</evidence>
<dbReference type="EMBL" id="JAPWTK010000007">
    <property type="protein sequence ID" value="KAJ8960830.1"/>
    <property type="molecule type" value="Genomic_DNA"/>
</dbReference>
<evidence type="ECO:0000256" key="6">
    <source>
        <dbReference type="ARBA" id="ARBA00038782"/>
    </source>
</evidence>
<dbReference type="InterPro" id="IPR047865">
    <property type="entry name" value="Ribosomal_uL10_bac_type"/>
</dbReference>
<evidence type="ECO:0000256" key="2">
    <source>
        <dbReference type="ARBA" id="ARBA00022980"/>
    </source>
</evidence>
<comment type="similarity">
    <text evidence="1">Belongs to the universal ribosomal protein uL10 family.</text>
</comment>
<evidence type="ECO:0000256" key="4">
    <source>
        <dbReference type="ARBA" id="ARBA00035707"/>
    </source>
</evidence>
<dbReference type="PANTHER" id="PTHR11560">
    <property type="entry name" value="39S RIBOSOMAL PROTEIN L10, MITOCHONDRIAL"/>
    <property type="match status" value="1"/>
</dbReference>
<dbReference type="GO" id="GO:1990904">
    <property type="term" value="C:ribonucleoprotein complex"/>
    <property type="evidence" value="ECO:0007669"/>
    <property type="project" value="UniProtKB-KW"/>
</dbReference>
<evidence type="ECO:0000256" key="3">
    <source>
        <dbReference type="ARBA" id="ARBA00023274"/>
    </source>
</evidence>
<keyword evidence="2" id="KW-0689">Ribosomal protein</keyword>
<dbReference type="InterPro" id="IPR043141">
    <property type="entry name" value="Ribosomal_uL10-like_sf"/>
</dbReference>
<comment type="caution">
    <text evidence="7">The sequence shown here is derived from an EMBL/GenBank/DDBJ whole genome shotgun (WGS) entry which is preliminary data.</text>
</comment>
<accession>A0AAV8ZB58</accession>
<sequence>MALIPRKALCETSSLLLQFRRFRGKINIQRPRKPHFERAKYIALTQPYFINPNKDKTPQELCKGFKEQRSEETENPFQRILSQELYKWLTSSRLIVFYHSNPMPAELRFKAKVSFKKKNMHLTQYGKKTVEMAVKGTPYEAVLNLFVSHNVMLFSPEPDIKTVFSISKKFPQFVLLAGVLEGKFVSRDELTAYSLIRTSNQPRPGSYKPLTASVAKSLAV</sequence>
<name>A0AAV8ZB58_9CUCU</name>
<dbReference type="GO" id="GO:0005840">
    <property type="term" value="C:ribosome"/>
    <property type="evidence" value="ECO:0007669"/>
    <property type="project" value="UniProtKB-KW"/>
</dbReference>
<evidence type="ECO:0000313" key="8">
    <source>
        <dbReference type="Proteomes" id="UP001162162"/>
    </source>
</evidence>
<gene>
    <name evidence="7" type="ORF">NQ318_020126</name>
</gene>
<dbReference type="Gene3D" id="3.30.70.1730">
    <property type="match status" value="1"/>
</dbReference>
<dbReference type="AlphaFoldDB" id="A0AAV8ZB58"/>
<evidence type="ECO:0000313" key="7">
    <source>
        <dbReference type="EMBL" id="KAJ8960830.1"/>
    </source>
</evidence>
<keyword evidence="8" id="KW-1185">Reference proteome</keyword>
<proteinExistence type="inferred from homology"/>
<dbReference type="SUPFAM" id="SSF160369">
    <property type="entry name" value="Ribosomal protein L10-like"/>
    <property type="match status" value="1"/>
</dbReference>